<keyword evidence="5" id="KW-1185">Reference proteome</keyword>
<name>A0A495P342_9FLAO</name>
<comment type="similarity">
    <text evidence="1">Belongs to the NAD(P)-dependent epimerase/dehydratase family. SDR39U1 subfamily.</text>
</comment>
<dbReference type="RefSeq" id="WP_121346548.1">
    <property type="nucleotide sequence ID" value="NZ_RBLG01000004.1"/>
</dbReference>
<dbReference type="PANTHER" id="PTHR11092:SF0">
    <property type="entry name" value="EPIMERASE FAMILY PROTEIN SDR39U1"/>
    <property type="match status" value="1"/>
</dbReference>
<dbReference type="InterPro" id="IPR013549">
    <property type="entry name" value="DUF1731"/>
</dbReference>
<dbReference type="Pfam" id="PF01370">
    <property type="entry name" value="Epimerase"/>
    <property type="match status" value="1"/>
</dbReference>
<dbReference type="SUPFAM" id="SSF51735">
    <property type="entry name" value="NAD(P)-binding Rossmann-fold domains"/>
    <property type="match status" value="1"/>
</dbReference>
<evidence type="ECO:0000259" key="3">
    <source>
        <dbReference type="Pfam" id="PF08338"/>
    </source>
</evidence>
<sequence>MRVLITGATGLVGSNISKKCLAKGFEVNYLTTNKDKVRKEGNFKGFYWDPENNVIDDECLNKVDVIIHLAGASIAKRWTSSYKEEILNSRIDTANLLLNRLKATNQSIKQFISASAIGIYPSSLQNLYKEDDSRTDDSFLGEVVEKWEAAADKFSDLNIKVAKVRTGLVLAKDGGALQKMKEPADFNLGAAFGSGKQWQSWIHIEDLANLYIHILENDLEGVYNAVAPNPVTNTELMDGIAKQLDKNVWLPNVPAIALKVALGDMSTVVLASQLVSSDKIENTGFTFKYKNLTKALQNLL</sequence>
<evidence type="ECO:0008006" key="6">
    <source>
        <dbReference type="Google" id="ProtNLM"/>
    </source>
</evidence>
<dbReference type="PANTHER" id="PTHR11092">
    <property type="entry name" value="SUGAR NUCLEOTIDE EPIMERASE RELATED"/>
    <property type="match status" value="1"/>
</dbReference>
<dbReference type="InterPro" id="IPR036291">
    <property type="entry name" value="NAD(P)-bd_dom_sf"/>
</dbReference>
<protein>
    <recommendedName>
        <fullName evidence="6">TIGR01777 family protein</fullName>
    </recommendedName>
</protein>
<dbReference type="NCBIfam" id="TIGR01777">
    <property type="entry name" value="yfcH"/>
    <property type="match status" value="1"/>
</dbReference>
<feature type="domain" description="NAD-dependent epimerase/dehydratase" evidence="2">
    <location>
        <begin position="3"/>
        <end position="126"/>
    </location>
</feature>
<dbReference type="Proteomes" id="UP000276282">
    <property type="component" value="Unassembled WGS sequence"/>
</dbReference>
<dbReference type="InterPro" id="IPR010099">
    <property type="entry name" value="SDR39U1"/>
</dbReference>
<dbReference type="EMBL" id="RBLG01000004">
    <property type="protein sequence ID" value="RKS45081.1"/>
    <property type="molecule type" value="Genomic_DNA"/>
</dbReference>
<organism evidence="4 5">
    <name type="scientific">Gillisia mitskevichiae</name>
    <dbReference type="NCBI Taxonomy" id="270921"/>
    <lineage>
        <taxon>Bacteria</taxon>
        <taxon>Pseudomonadati</taxon>
        <taxon>Bacteroidota</taxon>
        <taxon>Flavobacteriia</taxon>
        <taxon>Flavobacteriales</taxon>
        <taxon>Flavobacteriaceae</taxon>
        <taxon>Gillisia</taxon>
    </lineage>
</organism>
<proteinExistence type="inferred from homology"/>
<evidence type="ECO:0000259" key="2">
    <source>
        <dbReference type="Pfam" id="PF01370"/>
    </source>
</evidence>
<reference evidence="4 5" key="1">
    <citation type="submission" date="2018-10" db="EMBL/GenBank/DDBJ databases">
        <title>Genomic Encyclopedia of Archaeal and Bacterial Type Strains, Phase II (KMG-II): from individual species to whole genera.</title>
        <authorList>
            <person name="Goeker M."/>
        </authorList>
    </citation>
    <scope>NUCLEOTIDE SEQUENCE [LARGE SCALE GENOMIC DNA]</scope>
    <source>
        <strain evidence="4 5">DSM 19839</strain>
    </source>
</reference>
<evidence type="ECO:0000313" key="5">
    <source>
        <dbReference type="Proteomes" id="UP000276282"/>
    </source>
</evidence>
<feature type="domain" description="DUF1731" evidence="3">
    <location>
        <begin position="253"/>
        <end position="299"/>
    </location>
</feature>
<comment type="caution">
    <text evidence="4">The sequence shown here is derived from an EMBL/GenBank/DDBJ whole genome shotgun (WGS) entry which is preliminary data.</text>
</comment>
<dbReference type="Pfam" id="PF08338">
    <property type="entry name" value="DUF1731"/>
    <property type="match status" value="1"/>
</dbReference>
<dbReference type="InterPro" id="IPR001509">
    <property type="entry name" value="Epimerase_deHydtase"/>
</dbReference>
<evidence type="ECO:0000256" key="1">
    <source>
        <dbReference type="ARBA" id="ARBA00009353"/>
    </source>
</evidence>
<gene>
    <name evidence="4" type="ORF">BC962_2756</name>
</gene>
<evidence type="ECO:0000313" key="4">
    <source>
        <dbReference type="EMBL" id="RKS45081.1"/>
    </source>
</evidence>
<dbReference type="OrthoDB" id="9801773at2"/>
<accession>A0A495P342</accession>
<dbReference type="Gene3D" id="3.40.50.720">
    <property type="entry name" value="NAD(P)-binding Rossmann-like Domain"/>
    <property type="match status" value="1"/>
</dbReference>
<dbReference type="AlphaFoldDB" id="A0A495P342"/>